<name>A0A914AV58_PATMI</name>
<dbReference type="OMA" id="RIRPAHM"/>
<evidence type="ECO:0000256" key="7">
    <source>
        <dbReference type="SAM" id="Coils"/>
    </source>
</evidence>
<evidence type="ECO:0000256" key="8">
    <source>
        <dbReference type="SAM" id="MobiDB-lite"/>
    </source>
</evidence>
<protein>
    <recommendedName>
        <fullName evidence="11">Clusterin-associated protein 1</fullName>
    </recommendedName>
</protein>
<dbReference type="PANTHER" id="PTHR21547:SF0">
    <property type="entry name" value="CLUSTERIN-ASSOCIATED PROTEIN 1"/>
    <property type="match status" value="1"/>
</dbReference>
<evidence type="ECO:0000256" key="1">
    <source>
        <dbReference type="ARBA" id="ARBA00004138"/>
    </source>
</evidence>
<sequence>MSYRDLRNFTEMMRALGYPRLISMENFRTPNFPLVAEVLIWLVKRYDPNADIPTDTDTEQDRVIFIKSVAQFMATKAHIKLNTKKLYQADGYAVKELLKVTSVLYGAMRTNTGDGDEDGENNGASSLSFDISSKVSDLKACRLLASQITTKGASLYDLLGKEVELRELRTMAINKPLEINEIEKGLRASTKGVEQQIKKTQQMLENVASDEANLEAKIDKKKSELERNHKRLQTLQSVRPAFMDEYEKLEVDLEKQYETYLERFRNLTYLEHQLEEFARAEQDRFEETESTLKRMQNRLKEEDARIRISDDILGGDDIPGLDVVDDDGDDDDDDDDDEDGSDSESEEVQQQAPPPRRERPKPGGIRNNNPKVFGNMGAEISDDDGSGSSINDDSISVDDDDLLDDDDGESDELEVEGPSTRKGRRREEAEDSDNDF</sequence>
<evidence type="ECO:0000256" key="3">
    <source>
        <dbReference type="ARBA" id="ARBA00022794"/>
    </source>
</evidence>
<organism evidence="9 10">
    <name type="scientific">Patiria miniata</name>
    <name type="common">Bat star</name>
    <name type="synonym">Asterina miniata</name>
    <dbReference type="NCBI Taxonomy" id="46514"/>
    <lineage>
        <taxon>Eukaryota</taxon>
        <taxon>Metazoa</taxon>
        <taxon>Echinodermata</taxon>
        <taxon>Eleutherozoa</taxon>
        <taxon>Asterozoa</taxon>
        <taxon>Asteroidea</taxon>
        <taxon>Valvatacea</taxon>
        <taxon>Valvatida</taxon>
        <taxon>Asterinidae</taxon>
        <taxon>Patiria</taxon>
    </lineage>
</organism>
<comment type="subcellular location">
    <subcellularLocation>
        <location evidence="1">Cell projection</location>
        <location evidence="1">Cilium</location>
    </subcellularLocation>
</comment>
<evidence type="ECO:0000256" key="4">
    <source>
        <dbReference type="ARBA" id="ARBA00023054"/>
    </source>
</evidence>
<evidence type="ECO:0008006" key="11">
    <source>
        <dbReference type="Google" id="ProtNLM"/>
    </source>
</evidence>
<keyword evidence="10" id="KW-1185">Reference proteome</keyword>
<dbReference type="RefSeq" id="XP_038067568.1">
    <property type="nucleotide sequence ID" value="XM_038211640.1"/>
</dbReference>
<feature type="compositionally biased region" description="Acidic residues" evidence="8">
    <location>
        <begin position="395"/>
        <end position="415"/>
    </location>
</feature>
<evidence type="ECO:0000313" key="9">
    <source>
        <dbReference type="EnsemblMetazoa" id="XP_038067568.1"/>
    </source>
</evidence>
<dbReference type="Proteomes" id="UP000887568">
    <property type="component" value="Unplaced"/>
</dbReference>
<keyword evidence="3" id="KW-0970">Cilium biogenesis/degradation</keyword>
<evidence type="ECO:0000256" key="6">
    <source>
        <dbReference type="ARBA" id="ARBA00023273"/>
    </source>
</evidence>
<keyword evidence="5" id="KW-0969">Cilium</keyword>
<dbReference type="AlphaFoldDB" id="A0A914AV58"/>
<feature type="region of interest" description="Disordered" evidence="8">
    <location>
        <begin position="310"/>
        <end position="436"/>
    </location>
</feature>
<dbReference type="GO" id="GO:0005815">
    <property type="term" value="C:microtubule organizing center"/>
    <property type="evidence" value="ECO:0007669"/>
    <property type="project" value="TreeGrafter"/>
</dbReference>
<dbReference type="GO" id="GO:0030992">
    <property type="term" value="C:intraciliary transport particle B"/>
    <property type="evidence" value="ECO:0007669"/>
    <property type="project" value="TreeGrafter"/>
</dbReference>
<evidence type="ECO:0000313" key="10">
    <source>
        <dbReference type="Proteomes" id="UP000887568"/>
    </source>
</evidence>
<dbReference type="Pfam" id="PF10234">
    <property type="entry name" value="Cluap1"/>
    <property type="match status" value="1"/>
</dbReference>
<feature type="coiled-coil region" evidence="7">
    <location>
        <begin position="197"/>
        <end position="305"/>
    </location>
</feature>
<evidence type="ECO:0000256" key="5">
    <source>
        <dbReference type="ARBA" id="ARBA00023069"/>
    </source>
</evidence>
<feature type="compositionally biased region" description="Low complexity" evidence="8">
    <location>
        <begin position="311"/>
        <end position="322"/>
    </location>
</feature>
<dbReference type="InterPro" id="IPR019366">
    <property type="entry name" value="Clusterin-associated_protein-1"/>
</dbReference>
<dbReference type="PANTHER" id="PTHR21547">
    <property type="entry name" value="CLUSTERIN ASSOCIATED PROTEIN 1"/>
    <property type="match status" value="1"/>
</dbReference>
<keyword evidence="4 7" id="KW-0175">Coiled coil</keyword>
<comment type="similarity">
    <text evidence="2">Belongs to the CLUAP1 family.</text>
</comment>
<dbReference type="GO" id="GO:0060271">
    <property type="term" value="P:cilium assembly"/>
    <property type="evidence" value="ECO:0007669"/>
    <property type="project" value="TreeGrafter"/>
</dbReference>
<feature type="compositionally biased region" description="Acidic residues" evidence="8">
    <location>
        <begin position="323"/>
        <end position="347"/>
    </location>
</feature>
<dbReference type="EnsemblMetazoa" id="XM_038211640.1">
    <property type="protein sequence ID" value="XP_038067568.1"/>
    <property type="gene ID" value="LOC119737349"/>
</dbReference>
<dbReference type="GO" id="GO:0005929">
    <property type="term" value="C:cilium"/>
    <property type="evidence" value="ECO:0007669"/>
    <property type="project" value="UniProtKB-SubCell"/>
</dbReference>
<dbReference type="GeneID" id="119737349"/>
<proteinExistence type="inferred from homology"/>
<accession>A0A914AV58</accession>
<evidence type="ECO:0000256" key="2">
    <source>
        <dbReference type="ARBA" id="ARBA00008340"/>
    </source>
</evidence>
<dbReference type="OrthoDB" id="438545at2759"/>
<keyword evidence="6" id="KW-0966">Cell projection</keyword>
<dbReference type="CTD" id="23059"/>
<reference evidence="9" key="1">
    <citation type="submission" date="2022-11" db="UniProtKB">
        <authorList>
            <consortium name="EnsemblMetazoa"/>
        </authorList>
    </citation>
    <scope>IDENTIFICATION</scope>
</reference>